<dbReference type="InterPro" id="IPR001608">
    <property type="entry name" value="Ala_racemase_N"/>
</dbReference>
<feature type="domain" description="Alanine racemase N-terminal" evidence="4">
    <location>
        <begin position="3"/>
        <end position="215"/>
    </location>
</feature>
<feature type="modified residue" description="N6-(pyridoxal phosphate)lysine" evidence="2">
    <location>
        <position position="25"/>
    </location>
</feature>
<comment type="similarity">
    <text evidence="2 3">Belongs to the pyridoxal phosphate-binding protein YggS/PROSC family.</text>
</comment>
<dbReference type="CDD" id="cd00635">
    <property type="entry name" value="PLPDE_III_YBL036c_like"/>
    <property type="match status" value="1"/>
</dbReference>
<dbReference type="InterPro" id="IPR011078">
    <property type="entry name" value="PyrdxlP_homeostasis"/>
</dbReference>
<evidence type="ECO:0000313" key="5">
    <source>
        <dbReference type="EMBL" id="MDQ0480873.1"/>
    </source>
</evidence>
<name>A0ABU0JUU6_HATLI</name>
<keyword evidence="1 2" id="KW-0663">Pyridoxal phosphate</keyword>
<accession>A0ABU0JUU6</accession>
<dbReference type="Proteomes" id="UP001224418">
    <property type="component" value="Unassembled WGS sequence"/>
</dbReference>
<organism evidence="5 6">
    <name type="scientific">Hathewaya limosa</name>
    <name type="common">Clostridium limosum</name>
    <dbReference type="NCBI Taxonomy" id="1536"/>
    <lineage>
        <taxon>Bacteria</taxon>
        <taxon>Bacillati</taxon>
        <taxon>Bacillota</taxon>
        <taxon>Clostridia</taxon>
        <taxon>Eubacteriales</taxon>
        <taxon>Clostridiaceae</taxon>
        <taxon>Hathewaya</taxon>
    </lineage>
</organism>
<evidence type="ECO:0000256" key="2">
    <source>
        <dbReference type="HAMAP-Rule" id="MF_02087"/>
    </source>
</evidence>
<evidence type="ECO:0000313" key="6">
    <source>
        <dbReference type="Proteomes" id="UP001224418"/>
    </source>
</evidence>
<comment type="function">
    <text evidence="2">Pyridoxal 5'-phosphate (PLP)-binding protein, which is involved in PLP homeostasis.</text>
</comment>
<dbReference type="PIRSF" id="PIRSF004848">
    <property type="entry name" value="YBL036c_PLPDEIII"/>
    <property type="match status" value="1"/>
</dbReference>
<dbReference type="Pfam" id="PF01168">
    <property type="entry name" value="Ala_racemase_N"/>
    <property type="match status" value="1"/>
</dbReference>
<dbReference type="SUPFAM" id="SSF51419">
    <property type="entry name" value="PLP-binding barrel"/>
    <property type="match status" value="1"/>
</dbReference>
<dbReference type="PANTHER" id="PTHR10146">
    <property type="entry name" value="PROLINE SYNTHETASE CO-TRANSCRIBED BACTERIAL HOMOLOG PROTEIN"/>
    <property type="match status" value="1"/>
</dbReference>
<evidence type="ECO:0000256" key="1">
    <source>
        <dbReference type="ARBA" id="ARBA00022898"/>
    </source>
</evidence>
<evidence type="ECO:0000259" key="4">
    <source>
        <dbReference type="Pfam" id="PF01168"/>
    </source>
</evidence>
<dbReference type="PANTHER" id="PTHR10146:SF14">
    <property type="entry name" value="PYRIDOXAL PHOSPHATE HOMEOSTASIS PROTEIN"/>
    <property type="match status" value="1"/>
</dbReference>
<dbReference type="EMBL" id="JAUSWN010000032">
    <property type="protein sequence ID" value="MDQ0480873.1"/>
    <property type="molecule type" value="Genomic_DNA"/>
</dbReference>
<gene>
    <name evidence="5" type="ORF">QOZ93_002623</name>
</gene>
<dbReference type="HAMAP" id="MF_02087">
    <property type="entry name" value="PLP_homeostasis"/>
    <property type="match status" value="1"/>
</dbReference>
<dbReference type="InterPro" id="IPR029066">
    <property type="entry name" value="PLP-binding_barrel"/>
</dbReference>
<sequence length="221" mass="25820">MVVKENLENIKKNIPENVTLICVSKTKPVELIKEAYDLGERNFGENKVQELVEKYEELPKNIKWHLIGNLQKNKVKYIVDKIHLLHSLDNVELLQELEKRCAQKQCLVNALIQVNIGREESKHGVLEEDLEELLDYCKEAKYVHIKGLMFIIPKGDEENCRHYFKKSKQLFLKLKDKNINNVSMEILSMGMTNDYMWAIEEGSTMVRIGQGIFGKRIYKNL</sequence>
<protein>
    <recommendedName>
        <fullName evidence="2">Pyridoxal phosphate homeostasis protein</fullName>
        <shortName evidence="2">PLP homeostasis protein</shortName>
    </recommendedName>
</protein>
<proteinExistence type="inferred from homology"/>
<comment type="caution">
    <text evidence="5">The sequence shown here is derived from an EMBL/GenBank/DDBJ whole genome shotgun (WGS) entry which is preliminary data.</text>
</comment>
<dbReference type="Gene3D" id="3.20.20.10">
    <property type="entry name" value="Alanine racemase"/>
    <property type="match status" value="1"/>
</dbReference>
<reference evidence="5 6" key="1">
    <citation type="submission" date="2023-07" db="EMBL/GenBank/DDBJ databases">
        <title>Genomic Encyclopedia of Type Strains, Phase IV (KMG-IV): sequencing the most valuable type-strain genomes for metagenomic binning, comparative biology and taxonomic classification.</title>
        <authorList>
            <person name="Goeker M."/>
        </authorList>
    </citation>
    <scope>NUCLEOTIDE SEQUENCE [LARGE SCALE GENOMIC DNA]</scope>
    <source>
        <strain evidence="5 6">DSM 1400</strain>
    </source>
</reference>
<keyword evidence="6" id="KW-1185">Reference proteome</keyword>
<dbReference type="NCBIfam" id="TIGR00044">
    <property type="entry name" value="YggS family pyridoxal phosphate-dependent enzyme"/>
    <property type="match status" value="1"/>
</dbReference>
<dbReference type="RefSeq" id="WP_307357125.1">
    <property type="nucleotide sequence ID" value="NZ_BAAACJ010000039.1"/>
</dbReference>
<evidence type="ECO:0000256" key="3">
    <source>
        <dbReference type="RuleBase" id="RU004514"/>
    </source>
</evidence>